<dbReference type="GO" id="GO:0016887">
    <property type="term" value="F:ATP hydrolysis activity"/>
    <property type="evidence" value="ECO:0007669"/>
    <property type="project" value="InterPro"/>
</dbReference>
<accession>A0A6L5XY85</accession>
<dbReference type="GO" id="GO:0043590">
    <property type="term" value="C:bacterial nucleoid"/>
    <property type="evidence" value="ECO:0007669"/>
    <property type="project" value="TreeGrafter"/>
</dbReference>
<comment type="function">
    <text evidence="8">May be involved in recombinational repair of damaged DNA.</text>
</comment>
<dbReference type="EMBL" id="VUMT01000009">
    <property type="protein sequence ID" value="MSS63765.1"/>
    <property type="molecule type" value="Genomic_DNA"/>
</dbReference>
<dbReference type="PANTHER" id="PTHR11059">
    <property type="entry name" value="DNA REPAIR PROTEIN RECN"/>
    <property type="match status" value="1"/>
</dbReference>
<reference evidence="10 11" key="1">
    <citation type="submission" date="2019-08" db="EMBL/GenBank/DDBJ databases">
        <title>In-depth cultivation of the pig gut microbiome towards novel bacterial diversity and tailored functional studies.</title>
        <authorList>
            <person name="Wylensek D."/>
            <person name="Hitch T.C.A."/>
            <person name="Clavel T."/>
        </authorList>
    </citation>
    <scope>NUCLEOTIDE SEQUENCE [LARGE SCALE GENOMIC DNA]</scope>
    <source>
        <strain evidence="10 11">WCA-693-APC-MOT-I</strain>
    </source>
</reference>
<keyword evidence="11" id="KW-1185">Reference proteome</keyword>
<evidence type="ECO:0000313" key="11">
    <source>
        <dbReference type="Proteomes" id="UP000482209"/>
    </source>
</evidence>
<evidence type="ECO:0000256" key="2">
    <source>
        <dbReference type="ARBA" id="ARBA00021315"/>
    </source>
</evidence>
<dbReference type="GO" id="GO:0005524">
    <property type="term" value="F:ATP binding"/>
    <property type="evidence" value="ECO:0007669"/>
    <property type="project" value="UniProtKB-KW"/>
</dbReference>
<dbReference type="GO" id="GO:0006302">
    <property type="term" value="P:double-strand break repair"/>
    <property type="evidence" value="ECO:0007669"/>
    <property type="project" value="InterPro"/>
</dbReference>
<evidence type="ECO:0000256" key="7">
    <source>
        <dbReference type="ARBA" id="ARBA00033408"/>
    </source>
</evidence>
<evidence type="ECO:0000256" key="8">
    <source>
        <dbReference type="PIRNR" id="PIRNR003128"/>
    </source>
</evidence>
<keyword evidence="3" id="KW-0547">Nucleotide-binding</keyword>
<dbReference type="PIRSF" id="PIRSF003128">
    <property type="entry name" value="RecN"/>
    <property type="match status" value="1"/>
</dbReference>
<evidence type="ECO:0000256" key="1">
    <source>
        <dbReference type="ARBA" id="ARBA00009441"/>
    </source>
</evidence>
<evidence type="ECO:0000256" key="3">
    <source>
        <dbReference type="ARBA" id="ARBA00022741"/>
    </source>
</evidence>
<dbReference type="FunFam" id="3.40.50.300:FF:000356">
    <property type="entry name" value="DNA repair protein RecN"/>
    <property type="match status" value="1"/>
</dbReference>
<evidence type="ECO:0000256" key="4">
    <source>
        <dbReference type="ARBA" id="ARBA00022763"/>
    </source>
</evidence>
<proteinExistence type="inferred from homology"/>
<dbReference type="GO" id="GO:0006310">
    <property type="term" value="P:DNA recombination"/>
    <property type="evidence" value="ECO:0007669"/>
    <property type="project" value="InterPro"/>
</dbReference>
<sequence>MLVNLHVKNLAIIDEVDVDFSEHLNILSGETGAGKSIIIGSINIALGGKVSADIVRKGAEYALVELTFQLEEGSSIEKLKALDIPMEDGQLILSRKIKNGRSICKANGESITHNTLREIAGIVIDIHGQHEHQSLLYKRKHLEIVDHYGKENIARQKELVAMNYKEYTLYRKKLDSAVIPEEERLRELSFIEYEMKEIEAARLRRGEEEELVMRHKKLSNANIITEGLSNIYTMTSSEEVSAVDLIGRATRQLSRLCEFDEELEGVNAQLEEIEGLLSDFNRELSDYIEELQFDPEEYQQVEERLSLIQNLKAKYGNSIEEIEQYYKELEEKLCRYEDYEQYISKLKSNLAKAEENLEKTSEQLSLYREQAAKELEQDIISALVDLNFIEVQFEIKNRKLEQYTINGIDDIEFMISTNPGEAIKPLSKVASGGELSRIMLAIKSVLAEKDSVDTLIFDEIDTGISGRTAQKVSEKLAKIAQTHQVISITHLPQIASMADEHFIIEKSSDGLRTATKIRPLSEQDSILELARMLGGVKITDAVIASATEMKQLARQTIL</sequence>
<dbReference type="NCBIfam" id="TIGR00634">
    <property type="entry name" value="recN"/>
    <property type="match status" value="1"/>
</dbReference>
<organism evidence="10 11">
    <name type="scientific">Velocimicrobium porci</name>
    <dbReference type="NCBI Taxonomy" id="2606634"/>
    <lineage>
        <taxon>Bacteria</taxon>
        <taxon>Bacillati</taxon>
        <taxon>Bacillota</taxon>
        <taxon>Clostridia</taxon>
        <taxon>Lachnospirales</taxon>
        <taxon>Lachnospiraceae</taxon>
        <taxon>Velocimicrobium</taxon>
    </lineage>
</organism>
<dbReference type="SUPFAM" id="SSF52540">
    <property type="entry name" value="P-loop containing nucleoside triphosphate hydrolases"/>
    <property type="match status" value="1"/>
</dbReference>
<evidence type="ECO:0000256" key="9">
    <source>
        <dbReference type="SAM" id="Coils"/>
    </source>
</evidence>
<dbReference type="PANTHER" id="PTHR11059:SF0">
    <property type="entry name" value="DNA REPAIR PROTEIN RECN"/>
    <property type="match status" value="1"/>
</dbReference>
<gene>
    <name evidence="10" type="primary">recN</name>
    <name evidence="10" type="ORF">FYJ58_07720</name>
</gene>
<comment type="similarity">
    <text evidence="1 8">Belongs to the RecN family.</text>
</comment>
<name>A0A6L5XY85_9FIRM</name>
<keyword evidence="5" id="KW-0067">ATP-binding</keyword>
<evidence type="ECO:0000256" key="5">
    <source>
        <dbReference type="ARBA" id="ARBA00022840"/>
    </source>
</evidence>
<keyword evidence="6 8" id="KW-0234">DNA repair</keyword>
<protein>
    <recommendedName>
        <fullName evidence="2 8">DNA repair protein RecN</fullName>
    </recommendedName>
    <alternativeName>
        <fullName evidence="7 8">Recombination protein N</fullName>
    </alternativeName>
</protein>
<dbReference type="InterPro" id="IPR004604">
    <property type="entry name" value="DNA_recomb/repair_RecN"/>
</dbReference>
<dbReference type="Gene3D" id="3.40.50.300">
    <property type="entry name" value="P-loop containing nucleotide triphosphate hydrolases"/>
    <property type="match status" value="2"/>
</dbReference>
<dbReference type="RefSeq" id="WP_154519169.1">
    <property type="nucleotide sequence ID" value="NZ_VUMT01000009.1"/>
</dbReference>
<dbReference type="GO" id="GO:0009432">
    <property type="term" value="P:SOS response"/>
    <property type="evidence" value="ECO:0007669"/>
    <property type="project" value="TreeGrafter"/>
</dbReference>
<comment type="caution">
    <text evidence="10">The sequence shown here is derived from an EMBL/GenBank/DDBJ whole genome shotgun (WGS) entry which is preliminary data.</text>
</comment>
<evidence type="ECO:0000256" key="6">
    <source>
        <dbReference type="ARBA" id="ARBA00023204"/>
    </source>
</evidence>
<keyword evidence="9" id="KW-0175">Coiled coil</keyword>
<dbReference type="CDD" id="cd03241">
    <property type="entry name" value="ABC_RecN"/>
    <property type="match status" value="2"/>
</dbReference>
<dbReference type="InterPro" id="IPR027417">
    <property type="entry name" value="P-loop_NTPase"/>
</dbReference>
<dbReference type="Proteomes" id="UP000482209">
    <property type="component" value="Unassembled WGS sequence"/>
</dbReference>
<dbReference type="AlphaFoldDB" id="A0A6L5XY85"/>
<evidence type="ECO:0000313" key="10">
    <source>
        <dbReference type="EMBL" id="MSS63765.1"/>
    </source>
</evidence>
<feature type="coiled-coil region" evidence="9">
    <location>
        <begin position="263"/>
        <end position="377"/>
    </location>
</feature>
<keyword evidence="4 8" id="KW-0227">DNA damage</keyword>